<organism evidence="2 3">
    <name type="scientific">Petrolisthes manimaculis</name>
    <dbReference type="NCBI Taxonomy" id="1843537"/>
    <lineage>
        <taxon>Eukaryota</taxon>
        <taxon>Metazoa</taxon>
        <taxon>Ecdysozoa</taxon>
        <taxon>Arthropoda</taxon>
        <taxon>Crustacea</taxon>
        <taxon>Multicrustacea</taxon>
        <taxon>Malacostraca</taxon>
        <taxon>Eumalacostraca</taxon>
        <taxon>Eucarida</taxon>
        <taxon>Decapoda</taxon>
        <taxon>Pleocyemata</taxon>
        <taxon>Anomura</taxon>
        <taxon>Galatheoidea</taxon>
        <taxon>Porcellanidae</taxon>
        <taxon>Petrolisthes</taxon>
    </lineage>
</organism>
<reference evidence="2" key="1">
    <citation type="submission" date="2023-11" db="EMBL/GenBank/DDBJ databases">
        <title>Genome assemblies of two species of porcelain crab, Petrolisthes cinctipes and Petrolisthes manimaculis (Anomura: Porcellanidae).</title>
        <authorList>
            <person name="Angst P."/>
        </authorList>
    </citation>
    <scope>NUCLEOTIDE SEQUENCE</scope>
    <source>
        <strain evidence="2">PB745_02</strain>
        <tissue evidence="2">Gill</tissue>
    </source>
</reference>
<dbReference type="InterPro" id="IPR011013">
    <property type="entry name" value="Gal_mutarotase_sf_dom"/>
</dbReference>
<dbReference type="GO" id="GO:0003824">
    <property type="term" value="F:catalytic activity"/>
    <property type="evidence" value="ECO:0007669"/>
    <property type="project" value="InterPro"/>
</dbReference>
<sequence>MKRLLMEMVVVMVMVMKGVTADLTLNTTPEGFDVTFNGDKIFQHTSDNPLVWLGYGVANFSELHGNFEFEDDLQLKVPLQNFNVVVLEADLIQLDLTTDYDSTLSFLLTLAWTGASRLDVNSNLQYSGSNSYNRIWVSVWAEEEERVWGAGEQYTYLNLRGRHFPIWTTEQG</sequence>
<evidence type="ECO:0000256" key="1">
    <source>
        <dbReference type="SAM" id="SignalP"/>
    </source>
</evidence>
<feature type="chain" id="PRO_5042192618" evidence="1">
    <location>
        <begin position="22"/>
        <end position="172"/>
    </location>
</feature>
<keyword evidence="3" id="KW-1185">Reference proteome</keyword>
<dbReference type="InterPro" id="IPR052990">
    <property type="entry name" value="Sulfoquinovosidase_GH31"/>
</dbReference>
<dbReference type="Gene3D" id="2.60.40.1760">
    <property type="entry name" value="glycosyl hydrolase (family 31)"/>
    <property type="match status" value="1"/>
</dbReference>
<dbReference type="SUPFAM" id="SSF74650">
    <property type="entry name" value="Galactose mutarotase-like"/>
    <property type="match status" value="1"/>
</dbReference>
<comment type="caution">
    <text evidence="2">The sequence shown here is derived from an EMBL/GenBank/DDBJ whole genome shotgun (WGS) entry which is preliminary data.</text>
</comment>
<dbReference type="PANTHER" id="PTHR46959">
    <property type="entry name" value="SULFOQUINOVOSIDASE"/>
    <property type="match status" value="1"/>
</dbReference>
<accession>A0AAE1TJH8</accession>
<dbReference type="Proteomes" id="UP001292094">
    <property type="component" value="Unassembled WGS sequence"/>
</dbReference>
<dbReference type="GO" id="GO:0005975">
    <property type="term" value="P:carbohydrate metabolic process"/>
    <property type="evidence" value="ECO:0007669"/>
    <property type="project" value="InterPro"/>
</dbReference>
<dbReference type="PANTHER" id="PTHR46959:SF2">
    <property type="entry name" value="SULFOQUINOVOSIDASE"/>
    <property type="match status" value="1"/>
</dbReference>
<dbReference type="GO" id="GO:0030246">
    <property type="term" value="F:carbohydrate binding"/>
    <property type="evidence" value="ECO:0007669"/>
    <property type="project" value="InterPro"/>
</dbReference>
<gene>
    <name evidence="2" type="ORF">Pmani_039424</name>
</gene>
<evidence type="ECO:0000313" key="3">
    <source>
        <dbReference type="Proteomes" id="UP001292094"/>
    </source>
</evidence>
<name>A0AAE1TJH8_9EUCA</name>
<dbReference type="AlphaFoldDB" id="A0AAE1TJH8"/>
<evidence type="ECO:0000313" key="2">
    <source>
        <dbReference type="EMBL" id="KAK4287507.1"/>
    </source>
</evidence>
<protein>
    <submittedName>
        <fullName evidence="2">Uncharacterized protein</fullName>
    </submittedName>
</protein>
<proteinExistence type="predicted"/>
<feature type="signal peptide" evidence="1">
    <location>
        <begin position="1"/>
        <end position="21"/>
    </location>
</feature>
<dbReference type="EMBL" id="JAWZYT010006804">
    <property type="protein sequence ID" value="KAK4287507.1"/>
    <property type="molecule type" value="Genomic_DNA"/>
</dbReference>
<dbReference type="CDD" id="cd14752">
    <property type="entry name" value="GH31_N"/>
    <property type="match status" value="1"/>
</dbReference>
<keyword evidence="1" id="KW-0732">Signal</keyword>